<evidence type="ECO:0000259" key="4">
    <source>
        <dbReference type="Pfam" id="PF13359"/>
    </source>
</evidence>
<reference evidence="5" key="1">
    <citation type="submission" date="2023-11" db="EMBL/GenBank/DDBJ databases">
        <authorList>
            <person name="De Vega J J."/>
            <person name="De Vega J J."/>
        </authorList>
    </citation>
    <scope>NUCLEOTIDE SEQUENCE</scope>
</reference>
<feature type="region of interest" description="Disordered" evidence="3">
    <location>
        <begin position="121"/>
        <end position="185"/>
    </location>
</feature>
<feature type="non-terminal residue" evidence="5">
    <location>
        <position position="185"/>
    </location>
</feature>
<gene>
    <name evidence="5" type="ORF">MYCIT1_LOCUS3569</name>
</gene>
<dbReference type="Pfam" id="PF13359">
    <property type="entry name" value="DDE_Tnp_4"/>
    <property type="match status" value="1"/>
</dbReference>
<sequence length="185" mass="20952">LDNGEFIWADSAYMLEKWCISPYKQPASLELGNEEFNNHVSMVRIRSEHAIGFLKGRFQSLKGLRVSIKDERTHKLATYWVAACVAVHSFAMDCEQEERGLGNKTDEDVAVMADPFIAEGLSSESDSAEGDGTYGAGASYTGGHEGKQQREKLKRRLFRAKARRQERRTQRQRQELGFSDPETMD</sequence>
<comment type="cofactor">
    <cofactor evidence="1">
        <name>a divalent metal cation</name>
        <dbReference type="ChEBI" id="CHEBI:60240"/>
    </cofactor>
</comment>
<dbReference type="Proteomes" id="UP001295794">
    <property type="component" value="Unassembled WGS sequence"/>
</dbReference>
<keyword evidence="6" id="KW-1185">Reference proteome</keyword>
<evidence type="ECO:0000256" key="1">
    <source>
        <dbReference type="ARBA" id="ARBA00001968"/>
    </source>
</evidence>
<name>A0AAD2Q0X7_9AGAR</name>
<dbReference type="GO" id="GO:0046872">
    <property type="term" value="F:metal ion binding"/>
    <property type="evidence" value="ECO:0007669"/>
    <property type="project" value="UniProtKB-KW"/>
</dbReference>
<accession>A0AAD2Q0X7</accession>
<evidence type="ECO:0000256" key="2">
    <source>
        <dbReference type="ARBA" id="ARBA00022723"/>
    </source>
</evidence>
<proteinExistence type="predicted"/>
<organism evidence="5 6">
    <name type="scientific">Mycena citricolor</name>
    <dbReference type="NCBI Taxonomy" id="2018698"/>
    <lineage>
        <taxon>Eukaryota</taxon>
        <taxon>Fungi</taxon>
        <taxon>Dikarya</taxon>
        <taxon>Basidiomycota</taxon>
        <taxon>Agaricomycotina</taxon>
        <taxon>Agaricomycetes</taxon>
        <taxon>Agaricomycetidae</taxon>
        <taxon>Agaricales</taxon>
        <taxon>Marasmiineae</taxon>
        <taxon>Mycenaceae</taxon>
        <taxon>Mycena</taxon>
    </lineage>
</organism>
<protein>
    <recommendedName>
        <fullName evidence="4">DDE Tnp4 domain-containing protein</fullName>
    </recommendedName>
</protein>
<dbReference type="AlphaFoldDB" id="A0AAD2Q0X7"/>
<comment type="caution">
    <text evidence="5">The sequence shown here is derived from an EMBL/GenBank/DDBJ whole genome shotgun (WGS) entry which is preliminary data.</text>
</comment>
<evidence type="ECO:0000256" key="3">
    <source>
        <dbReference type="SAM" id="MobiDB-lite"/>
    </source>
</evidence>
<feature type="compositionally biased region" description="Basic residues" evidence="3">
    <location>
        <begin position="152"/>
        <end position="166"/>
    </location>
</feature>
<feature type="domain" description="DDE Tnp4" evidence="4">
    <location>
        <begin position="3"/>
        <end position="88"/>
    </location>
</feature>
<keyword evidence="2" id="KW-0479">Metal-binding</keyword>
<evidence type="ECO:0000313" key="6">
    <source>
        <dbReference type="Proteomes" id="UP001295794"/>
    </source>
</evidence>
<evidence type="ECO:0000313" key="5">
    <source>
        <dbReference type="EMBL" id="CAK5263861.1"/>
    </source>
</evidence>
<dbReference type="EMBL" id="CAVNYO010000045">
    <property type="protein sequence ID" value="CAK5263861.1"/>
    <property type="molecule type" value="Genomic_DNA"/>
</dbReference>
<dbReference type="InterPro" id="IPR027806">
    <property type="entry name" value="HARBI1_dom"/>
</dbReference>